<proteinExistence type="predicted"/>
<reference evidence="2 3" key="1">
    <citation type="submission" date="2015-09" db="EMBL/GenBank/DDBJ databases">
        <title>Host preference determinants of Valsa canker pathogens revealed by comparative genomics.</title>
        <authorList>
            <person name="Yin Z."/>
            <person name="Huang L."/>
        </authorList>
    </citation>
    <scope>NUCLEOTIDE SEQUENCE [LARGE SCALE GENOMIC DNA]</scope>
    <source>
        <strain evidence="2 3">SXYLt</strain>
    </source>
</reference>
<protein>
    <submittedName>
        <fullName evidence="2">Uncharacterized protein</fullName>
    </submittedName>
</protein>
<feature type="compositionally biased region" description="Acidic residues" evidence="1">
    <location>
        <begin position="343"/>
        <end position="356"/>
    </location>
</feature>
<organism evidence="2 3">
    <name type="scientific">Cytospora leucostoma</name>
    <dbReference type="NCBI Taxonomy" id="1230097"/>
    <lineage>
        <taxon>Eukaryota</taxon>
        <taxon>Fungi</taxon>
        <taxon>Dikarya</taxon>
        <taxon>Ascomycota</taxon>
        <taxon>Pezizomycotina</taxon>
        <taxon>Sordariomycetes</taxon>
        <taxon>Sordariomycetidae</taxon>
        <taxon>Diaporthales</taxon>
        <taxon>Cytosporaceae</taxon>
        <taxon>Cytospora</taxon>
    </lineage>
</organism>
<dbReference type="AlphaFoldDB" id="A0A423XJ80"/>
<keyword evidence="3" id="KW-1185">Reference proteome</keyword>
<accession>A0A423XJ80</accession>
<feature type="region of interest" description="Disordered" evidence="1">
    <location>
        <begin position="95"/>
        <end position="173"/>
    </location>
</feature>
<name>A0A423XJ80_9PEZI</name>
<feature type="compositionally biased region" description="Low complexity" evidence="1">
    <location>
        <begin position="148"/>
        <end position="161"/>
    </location>
</feature>
<feature type="compositionally biased region" description="Low complexity" evidence="1">
    <location>
        <begin position="95"/>
        <end position="124"/>
    </location>
</feature>
<dbReference type="Proteomes" id="UP000285146">
    <property type="component" value="Unassembled WGS sequence"/>
</dbReference>
<dbReference type="InParanoid" id="A0A423XJ80"/>
<evidence type="ECO:0000313" key="3">
    <source>
        <dbReference type="Proteomes" id="UP000285146"/>
    </source>
</evidence>
<sequence length="437" mass="49781">MDASTMSIMMNLTSQLPVSPPPDHKQLFNQYPTQNPKTVPGLAHGFANPLLYKQLAMQMEAHAAKKEPTLLEKHLLEQQQQQLLLQKMKQEAIQQARKQQQQQQQQSQRQPQQQPHRTSSPQQQPDAHSPTPSTNTSSADTKVPPPSSQQLPQSQQMPSSPNHLNFNLFNTGGDPTASVDPKYVQMVSRMAAYYQQRCQAILNFQQQRCQTWANTHRQKCQEMMQAAMLVVAWYIRDRIGRRRRRQKRTFRRGLREKNSAAAARRVPKGETIRKWVLGIPEAALSPNNGIRDDSALDKEELAFDVEKEVIPDKDHQLFAVADQMIKSQMAKIDVPLLGALNMDESDSESESDDDDAPGTRYYYEDEEFEEDEDEDGEIDDDDLEYDDETEEYVEDEISQEALHGTGKGSSKRKRSESDIDTEPVGVTVPQAKRTHKA</sequence>
<gene>
    <name evidence="2" type="ORF">VPNG_01941</name>
</gene>
<evidence type="ECO:0000256" key="1">
    <source>
        <dbReference type="SAM" id="MobiDB-lite"/>
    </source>
</evidence>
<feature type="region of interest" description="Disordered" evidence="1">
    <location>
        <begin position="341"/>
        <end position="437"/>
    </location>
</feature>
<evidence type="ECO:0000313" key="2">
    <source>
        <dbReference type="EMBL" id="ROW16103.1"/>
    </source>
</evidence>
<feature type="compositionally biased region" description="Acidic residues" evidence="1">
    <location>
        <begin position="364"/>
        <end position="398"/>
    </location>
</feature>
<comment type="caution">
    <text evidence="2">The sequence shown here is derived from an EMBL/GenBank/DDBJ whole genome shotgun (WGS) entry which is preliminary data.</text>
</comment>
<feature type="compositionally biased region" description="Polar residues" evidence="1">
    <location>
        <begin position="130"/>
        <end position="140"/>
    </location>
</feature>
<dbReference type="EMBL" id="LKEB01000006">
    <property type="protein sequence ID" value="ROW16103.1"/>
    <property type="molecule type" value="Genomic_DNA"/>
</dbReference>
<dbReference type="OrthoDB" id="5234702at2759"/>